<dbReference type="RefSeq" id="WP_050433536.1">
    <property type="nucleotide sequence ID" value="NZ_CP012159.1"/>
</dbReference>
<dbReference type="GO" id="GO:0080120">
    <property type="term" value="P:CAAX-box protein maturation"/>
    <property type="evidence" value="ECO:0007669"/>
    <property type="project" value="UniProtKB-ARBA"/>
</dbReference>
<dbReference type="GO" id="GO:0004175">
    <property type="term" value="F:endopeptidase activity"/>
    <property type="evidence" value="ECO:0007669"/>
    <property type="project" value="UniProtKB-ARBA"/>
</dbReference>
<dbReference type="PANTHER" id="PTHR39430:SF1">
    <property type="entry name" value="PROTEASE"/>
    <property type="match status" value="1"/>
</dbReference>
<feature type="compositionally biased region" description="Basic and acidic residues" evidence="1">
    <location>
        <begin position="1"/>
        <end position="12"/>
    </location>
</feature>
<feature type="region of interest" description="Disordered" evidence="1">
    <location>
        <begin position="1"/>
        <end position="35"/>
    </location>
</feature>
<dbReference type="InterPro" id="IPR003675">
    <property type="entry name" value="Rce1/LyrA-like_dom"/>
</dbReference>
<feature type="transmembrane region" description="Helical" evidence="2">
    <location>
        <begin position="118"/>
        <end position="144"/>
    </location>
</feature>
<feature type="transmembrane region" description="Helical" evidence="2">
    <location>
        <begin position="46"/>
        <end position="68"/>
    </location>
</feature>
<proteinExistence type="predicted"/>
<evidence type="ECO:0000313" key="5">
    <source>
        <dbReference type="Proteomes" id="UP000067626"/>
    </source>
</evidence>
<protein>
    <recommendedName>
        <fullName evidence="3">CAAX prenyl protease 2/Lysostaphin resistance protein A-like domain-containing protein</fullName>
    </recommendedName>
</protein>
<dbReference type="Proteomes" id="UP000067626">
    <property type="component" value="Chromosome"/>
</dbReference>
<evidence type="ECO:0000259" key="3">
    <source>
        <dbReference type="Pfam" id="PF02517"/>
    </source>
</evidence>
<dbReference type="KEGG" id="ccro:CMC5_060200"/>
<dbReference type="EMBL" id="CP012159">
    <property type="protein sequence ID" value="AKT41809.1"/>
    <property type="molecule type" value="Genomic_DNA"/>
</dbReference>
<feature type="transmembrane region" description="Helical" evidence="2">
    <location>
        <begin position="243"/>
        <end position="265"/>
    </location>
</feature>
<keyword evidence="2" id="KW-0812">Transmembrane</keyword>
<reference evidence="4 5" key="1">
    <citation type="submission" date="2015-07" db="EMBL/GenBank/DDBJ databases">
        <title>Genome analysis of myxobacterium Chondromyces crocatus Cm c5 reveals a high potential for natural compound synthesis and the genetic basis for the loss of fruiting body formation.</title>
        <authorList>
            <person name="Zaburannyi N."/>
            <person name="Bunk B."/>
            <person name="Maier J."/>
            <person name="Overmann J."/>
            <person name="Mueller R."/>
        </authorList>
    </citation>
    <scope>NUCLEOTIDE SEQUENCE [LARGE SCALE GENOMIC DNA]</scope>
    <source>
        <strain evidence="4 5">Cm c5</strain>
    </source>
</reference>
<evidence type="ECO:0000256" key="1">
    <source>
        <dbReference type="SAM" id="MobiDB-lite"/>
    </source>
</evidence>
<organism evidence="4 5">
    <name type="scientific">Chondromyces crocatus</name>
    <dbReference type="NCBI Taxonomy" id="52"/>
    <lineage>
        <taxon>Bacteria</taxon>
        <taxon>Pseudomonadati</taxon>
        <taxon>Myxococcota</taxon>
        <taxon>Polyangia</taxon>
        <taxon>Polyangiales</taxon>
        <taxon>Polyangiaceae</taxon>
        <taxon>Chondromyces</taxon>
    </lineage>
</organism>
<dbReference type="STRING" id="52.CMC5_060200"/>
<feature type="transmembrane region" description="Helical" evidence="2">
    <location>
        <begin position="218"/>
        <end position="236"/>
    </location>
</feature>
<feature type="transmembrane region" description="Helical" evidence="2">
    <location>
        <begin position="156"/>
        <end position="173"/>
    </location>
</feature>
<feature type="transmembrane region" description="Helical" evidence="2">
    <location>
        <begin position="80"/>
        <end position="97"/>
    </location>
</feature>
<feature type="transmembrane region" description="Helical" evidence="2">
    <location>
        <begin position="285"/>
        <end position="304"/>
    </location>
</feature>
<dbReference type="AlphaFoldDB" id="A0A0K1ELS1"/>
<accession>A0A0K1ELS1</accession>
<dbReference type="PANTHER" id="PTHR39430">
    <property type="entry name" value="MEMBRANE-ASSOCIATED PROTEASE-RELATED"/>
    <property type="match status" value="1"/>
</dbReference>
<keyword evidence="2" id="KW-0472">Membrane</keyword>
<gene>
    <name evidence="4" type="ORF">CMC5_060200</name>
</gene>
<evidence type="ECO:0000256" key="2">
    <source>
        <dbReference type="SAM" id="Phobius"/>
    </source>
</evidence>
<evidence type="ECO:0000313" key="4">
    <source>
        <dbReference type="EMBL" id="AKT41809.1"/>
    </source>
</evidence>
<feature type="domain" description="CAAX prenyl protease 2/Lysostaphin resistance protein A-like" evidence="3">
    <location>
        <begin position="162"/>
        <end position="253"/>
    </location>
</feature>
<sequence length="324" mass="34416">MAAPAHHDEEARTSSTSRHPRNGLSTDEGVLGEGVPAESMPSPGKVLGLALGFVVVSLAVRVGVWMGLSSGAAWRFFREAVTAIVSLGITIALTVWVQRKRPALQHPDLTLRPPIGAASARVVLVGLAAGTLLFATVFALAWLLGEVRSTWHVADPSAAITTLLVTSVMLFLGATWEEYTFRGWAFSACVRRFGPHAVAVGLGTAFGLAHLVNDAPSVPAIVSVTLAGLLLGYAMLASRNILFPIGLHVGWNVTQFALTSSHLWVFHQAGAPTLPSQPPQLEESMAGIVITALGALAALVAFLARERRARTDREQEERALLPHR</sequence>
<name>A0A0K1ELS1_CHOCO</name>
<feature type="transmembrane region" description="Helical" evidence="2">
    <location>
        <begin position="193"/>
        <end position="212"/>
    </location>
</feature>
<dbReference type="Pfam" id="PF02517">
    <property type="entry name" value="Rce1-like"/>
    <property type="match status" value="1"/>
</dbReference>
<keyword evidence="2" id="KW-1133">Transmembrane helix</keyword>
<keyword evidence="5" id="KW-1185">Reference proteome</keyword>